<dbReference type="InParanoid" id="G0N6T7"/>
<keyword evidence="3" id="KW-1185">Reference proteome</keyword>
<evidence type="ECO:0000313" key="3">
    <source>
        <dbReference type="Proteomes" id="UP000008068"/>
    </source>
</evidence>
<reference evidence="3" key="1">
    <citation type="submission" date="2011-07" db="EMBL/GenBank/DDBJ databases">
        <authorList>
            <consortium name="Caenorhabditis brenneri Sequencing and Analysis Consortium"/>
            <person name="Wilson R.K."/>
        </authorList>
    </citation>
    <scope>NUCLEOTIDE SEQUENCE [LARGE SCALE GENOMIC DNA]</scope>
    <source>
        <strain evidence="3">PB2801</strain>
    </source>
</reference>
<dbReference type="HOGENOM" id="CLU_1344309_0_0_1"/>
<evidence type="ECO:0000256" key="1">
    <source>
        <dbReference type="SAM" id="MobiDB-lite"/>
    </source>
</evidence>
<proteinExistence type="predicted"/>
<feature type="compositionally biased region" description="Basic and acidic residues" evidence="1">
    <location>
        <begin position="171"/>
        <end position="180"/>
    </location>
</feature>
<sequence length="204" mass="22748">MTFVIVCEIAEQEGQLVHKCYDYTIPVDTKMVKLNLRGNARVGECYEIGPDASIELTFLQLTNILQNGVTFHWPDFQVNLIGDVLHITTEVTCHKKGSLGVLEGRFGGRPFSWKIGFVRDPQGLLKESYKIGKQHKVVLRYAPLPEVPEVFEIVEAFEFGHSDVKLTLSKKKSDGDDKENGKKRKTAPKGKAGRNGGRKALGCC</sequence>
<dbReference type="EMBL" id="GL379845">
    <property type="protein sequence ID" value="EGT53985.1"/>
    <property type="molecule type" value="Genomic_DNA"/>
</dbReference>
<dbReference type="Proteomes" id="UP000008068">
    <property type="component" value="Unassembled WGS sequence"/>
</dbReference>
<dbReference type="AlphaFoldDB" id="G0N6T7"/>
<accession>G0N6T7</accession>
<name>G0N6T7_CAEBE</name>
<gene>
    <name evidence="2" type="ORF">CAEBREN_18494</name>
</gene>
<protein>
    <submittedName>
        <fullName evidence="2">Uncharacterized protein</fullName>
    </submittedName>
</protein>
<organism evidence="3">
    <name type="scientific">Caenorhabditis brenneri</name>
    <name type="common">Nematode worm</name>
    <dbReference type="NCBI Taxonomy" id="135651"/>
    <lineage>
        <taxon>Eukaryota</taxon>
        <taxon>Metazoa</taxon>
        <taxon>Ecdysozoa</taxon>
        <taxon>Nematoda</taxon>
        <taxon>Chromadorea</taxon>
        <taxon>Rhabditida</taxon>
        <taxon>Rhabditina</taxon>
        <taxon>Rhabditomorpha</taxon>
        <taxon>Rhabditoidea</taxon>
        <taxon>Rhabditidae</taxon>
        <taxon>Peloderinae</taxon>
        <taxon>Caenorhabditis</taxon>
    </lineage>
</organism>
<feature type="region of interest" description="Disordered" evidence="1">
    <location>
        <begin position="170"/>
        <end position="204"/>
    </location>
</feature>
<evidence type="ECO:0000313" key="2">
    <source>
        <dbReference type="EMBL" id="EGT53985.1"/>
    </source>
</evidence>
<feature type="compositionally biased region" description="Basic residues" evidence="1">
    <location>
        <begin position="181"/>
        <end position="192"/>
    </location>
</feature>